<organism evidence="2 3">
    <name type="scientific">Roseivirga spongicola</name>
    <dbReference type="NCBI Taxonomy" id="333140"/>
    <lineage>
        <taxon>Bacteria</taxon>
        <taxon>Pseudomonadati</taxon>
        <taxon>Bacteroidota</taxon>
        <taxon>Cytophagia</taxon>
        <taxon>Cytophagales</taxon>
        <taxon>Roseivirgaceae</taxon>
        <taxon>Roseivirga</taxon>
    </lineage>
</organism>
<dbReference type="InterPro" id="IPR050137">
    <property type="entry name" value="PyrR_bifunctional"/>
</dbReference>
<dbReference type="RefSeq" id="WP_068217996.1">
    <property type="nucleotide sequence ID" value="NZ_CP139724.1"/>
</dbReference>
<name>A0A150XI17_9BACT</name>
<dbReference type="InterPro" id="IPR000836">
    <property type="entry name" value="PRTase_dom"/>
</dbReference>
<dbReference type="SUPFAM" id="SSF53271">
    <property type="entry name" value="PRTase-like"/>
    <property type="match status" value="1"/>
</dbReference>
<gene>
    <name evidence="2" type="ORF">AWW68_06270</name>
</gene>
<dbReference type="Gene3D" id="3.40.50.2020">
    <property type="match status" value="1"/>
</dbReference>
<dbReference type="Pfam" id="PF00156">
    <property type="entry name" value="Pribosyltran"/>
    <property type="match status" value="1"/>
</dbReference>
<dbReference type="EMBL" id="LRPC01000001">
    <property type="protein sequence ID" value="KYG78369.1"/>
    <property type="molecule type" value="Genomic_DNA"/>
</dbReference>
<sequence>MSTNQKRILEKSQIEQIIRRMAYEVYENNHDAEKIYLAGIANNGEKIAQLIQKEMNAISEIPVELIRIDIDKDAKRQPIVSYSAEPDVQDFTLIVVDDVLNSGRTMIYAFDPFLKMPVRNIQTAVLVNRTHKRFPVAVDYKGFELGTTIEEHIHVKLTEEEFGAYLY</sequence>
<reference evidence="2 3" key="1">
    <citation type="submission" date="2016-01" db="EMBL/GenBank/DDBJ databases">
        <title>Genome sequencing of Roseivirga spongicola UST030701-084.</title>
        <authorList>
            <person name="Selvaratnam C."/>
            <person name="Thevarajoo S."/>
            <person name="Goh K.M."/>
            <person name="Ee R."/>
            <person name="Chan K.-G."/>
            <person name="Chong C.S."/>
        </authorList>
    </citation>
    <scope>NUCLEOTIDE SEQUENCE [LARGE SCALE GENOMIC DNA]</scope>
    <source>
        <strain evidence="2 3">UST030701-084</strain>
    </source>
</reference>
<proteinExistence type="predicted"/>
<evidence type="ECO:0000313" key="2">
    <source>
        <dbReference type="EMBL" id="KYG78369.1"/>
    </source>
</evidence>
<dbReference type="AlphaFoldDB" id="A0A150XI17"/>
<comment type="caution">
    <text evidence="2">The sequence shown here is derived from an EMBL/GenBank/DDBJ whole genome shotgun (WGS) entry which is preliminary data.</text>
</comment>
<keyword evidence="3" id="KW-1185">Reference proteome</keyword>
<dbReference type="STRING" id="333140.AWW68_06270"/>
<dbReference type="PANTHER" id="PTHR11608">
    <property type="entry name" value="BIFUNCTIONAL PROTEIN PYRR"/>
    <property type="match status" value="1"/>
</dbReference>
<evidence type="ECO:0000313" key="3">
    <source>
        <dbReference type="Proteomes" id="UP000075606"/>
    </source>
</evidence>
<dbReference type="InterPro" id="IPR029057">
    <property type="entry name" value="PRTase-like"/>
</dbReference>
<dbReference type="Proteomes" id="UP000075606">
    <property type="component" value="Unassembled WGS sequence"/>
</dbReference>
<dbReference type="PANTHER" id="PTHR11608:SF0">
    <property type="entry name" value="BIFUNCTIONAL PROTEIN PYRR"/>
    <property type="match status" value="1"/>
</dbReference>
<dbReference type="OrthoDB" id="664757at2"/>
<protein>
    <recommendedName>
        <fullName evidence="1">Phosphoribosyltransferase domain-containing protein</fullName>
    </recommendedName>
</protein>
<evidence type="ECO:0000259" key="1">
    <source>
        <dbReference type="Pfam" id="PF00156"/>
    </source>
</evidence>
<accession>A0A150XI17</accession>
<dbReference type="CDD" id="cd06223">
    <property type="entry name" value="PRTases_typeI"/>
    <property type="match status" value="1"/>
</dbReference>
<feature type="domain" description="Phosphoribosyltransferase" evidence="1">
    <location>
        <begin position="5"/>
        <end position="158"/>
    </location>
</feature>